<dbReference type="RefSeq" id="WP_029706106.1">
    <property type="nucleotide sequence ID" value="NZ_CP019239.1"/>
</dbReference>
<organism evidence="12 13">
    <name type="scientific">Rhodoferax saidenbachensis</name>
    <dbReference type="NCBI Taxonomy" id="1484693"/>
    <lineage>
        <taxon>Bacteria</taxon>
        <taxon>Pseudomonadati</taxon>
        <taxon>Pseudomonadota</taxon>
        <taxon>Betaproteobacteria</taxon>
        <taxon>Burkholderiales</taxon>
        <taxon>Comamonadaceae</taxon>
        <taxon>Rhodoferax</taxon>
    </lineage>
</organism>
<dbReference type="EMBL" id="CP019239">
    <property type="protein sequence ID" value="APW42037.1"/>
    <property type="molecule type" value="Genomic_DNA"/>
</dbReference>
<dbReference type="SUPFAM" id="SSF53155">
    <property type="entry name" value="Methylated DNA-protein cysteine methyltransferase domain"/>
    <property type="match status" value="1"/>
</dbReference>
<dbReference type="GO" id="GO:0032259">
    <property type="term" value="P:methylation"/>
    <property type="evidence" value="ECO:0007669"/>
    <property type="project" value="UniProtKB-KW"/>
</dbReference>
<dbReference type="GO" id="GO:0005737">
    <property type="term" value="C:cytoplasm"/>
    <property type="evidence" value="ECO:0007669"/>
    <property type="project" value="UniProtKB-SubCell"/>
</dbReference>
<evidence type="ECO:0000256" key="7">
    <source>
        <dbReference type="ARBA" id="ARBA00023204"/>
    </source>
</evidence>
<keyword evidence="4 9" id="KW-0489">Methyltransferase</keyword>
<dbReference type="InterPro" id="IPR001497">
    <property type="entry name" value="MethylDNA_cys_MeTrfase_AS"/>
</dbReference>
<reference evidence="12 13" key="1">
    <citation type="submission" date="2017-01" db="EMBL/GenBank/DDBJ databases">
        <authorList>
            <person name="Mah S.A."/>
            <person name="Swanson W.J."/>
            <person name="Moy G.W."/>
            <person name="Vacquier V.D."/>
        </authorList>
    </citation>
    <scope>NUCLEOTIDE SEQUENCE [LARGE SCALE GENOMIC DNA]</scope>
    <source>
        <strain evidence="12 13">DSM 22694</strain>
    </source>
</reference>
<keyword evidence="5 9" id="KW-0808">Transferase</keyword>
<dbReference type="PROSITE" id="PS00374">
    <property type="entry name" value="MGMT"/>
    <property type="match status" value="1"/>
</dbReference>
<evidence type="ECO:0000256" key="2">
    <source>
        <dbReference type="ARBA" id="ARBA00008711"/>
    </source>
</evidence>
<sequence>MKFHPSTVQSSTASPLGPMLLAASDAGLAGVWFHDQKHLPNSTAWPVQAQHPVLLRAAKQLQEYFAGQRQVFDLPLDLRGGTAFQQSVWQALLQITPGDTTSYGVLSTRIHKPLAVRAVGAAVGRNPLSVIVPCHRVLGADGSLTGYAAGLPRKQALLQLEQAQFTQ</sequence>
<comment type="miscellaneous">
    <text evidence="9">This enzyme catalyzes only one turnover and therefore is not strictly catalytic. According to one definition, an enzyme is a biocatalyst that acts repeatedly and over many reaction cycles.</text>
</comment>
<dbReference type="STRING" id="1484693.RS694_05475"/>
<dbReference type="InterPro" id="IPR008332">
    <property type="entry name" value="MethylG_MeTrfase_N"/>
</dbReference>
<dbReference type="InterPro" id="IPR036388">
    <property type="entry name" value="WH-like_DNA-bd_sf"/>
</dbReference>
<comment type="catalytic activity">
    <reaction evidence="1 9">
        <text>a 4-O-methyl-thymidine in DNA + L-cysteinyl-[protein] = a thymidine in DNA + S-methyl-L-cysteinyl-[protein]</text>
        <dbReference type="Rhea" id="RHEA:53428"/>
        <dbReference type="Rhea" id="RHEA-COMP:10131"/>
        <dbReference type="Rhea" id="RHEA-COMP:10132"/>
        <dbReference type="Rhea" id="RHEA-COMP:13555"/>
        <dbReference type="Rhea" id="RHEA-COMP:13556"/>
        <dbReference type="ChEBI" id="CHEBI:29950"/>
        <dbReference type="ChEBI" id="CHEBI:82612"/>
        <dbReference type="ChEBI" id="CHEBI:137386"/>
        <dbReference type="ChEBI" id="CHEBI:137387"/>
        <dbReference type="EC" id="2.1.1.63"/>
    </reaction>
</comment>
<comment type="subcellular location">
    <subcellularLocation>
        <location evidence="9">Cytoplasm</location>
    </subcellularLocation>
</comment>
<dbReference type="PANTHER" id="PTHR10815:SF5">
    <property type="entry name" value="METHYLATED-DNA--PROTEIN-CYSTEINE METHYLTRANSFERASE"/>
    <property type="match status" value="1"/>
</dbReference>
<evidence type="ECO:0000256" key="8">
    <source>
        <dbReference type="ARBA" id="ARBA00049348"/>
    </source>
</evidence>
<protein>
    <recommendedName>
        <fullName evidence="9">Methylated-DNA--protein-cysteine methyltransferase</fullName>
        <ecNumber evidence="9">2.1.1.63</ecNumber>
    </recommendedName>
    <alternativeName>
        <fullName evidence="9">6-O-methylguanine-DNA methyltransferase</fullName>
        <shortName evidence="9">MGMT</shortName>
    </alternativeName>
    <alternativeName>
        <fullName evidence="9">O-6-methylguanine-DNA-alkyltransferase</fullName>
    </alternativeName>
</protein>
<comment type="function">
    <text evidence="9">Involved in the cellular defense against the biological effects of O6-methylguanine (O6-MeG) and O4-methylthymine (O4-MeT) in DNA. Repairs the methylated nucleobase in DNA by stoichiometrically transferring the methyl group to a cysteine residue in the enzyme. This is a suicide reaction: the enzyme is irreversibly inactivated.</text>
</comment>
<comment type="similarity">
    <text evidence="2 9">Belongs to the MGMT family.</text>
</comment>
<evidence type="ECO:0000256" key="6">
    <source>
        <dbReference type="ARBA" id="ARBA00022763"/>
    </source>
</evidence>
<name>A0A1P8K7Q3_9BURK</name>
<dbReference type="EC" id="2.1.1.63" evidence="9"/>
<keyword evidence="6 9" id="KW-0227">DNA damage</keyword>
<evidence type="ECO:0000256" key="3">
    <source>
        <dbReference type="ARBA" id="ARBA00022490"/>
    </source>
</evidence>
<proteinExistence type="inferred from homology"/>
<evidence type="ECO:0000256" key="9">
    <source>
        <dbReference type="HAMAP-Rule" id="MF_00772"/>
    </source>
</evidence>
<dbReference type="Proteomes" id="UP000186110">
    <property type="component" value="Chromosome"/>
</dbReference>
<dbReference type="HAMAP" id="MF_00772">
    <property type="entry name" value="OGT"/>
    <property type="match status" value="1"/>
</dbReference>
<keyword evidence="7 9" id="KW-0234">DNA repair</keyword>
<dbReference type="KEGG" id="rsb:RS694_05475"/>
<dbReference type="Gene3D" id="1.10.10.10">
    <property type="entry name" value="Winged helix-like DNA-binding domain superfamily/Winged helix DNA-binding domain"/>
    <property type="match status" value="1"/>
</dbReference>
<dbReference type="CDD" id="cd06445">
    <property type="entry name" value="ATase"/>
    <property type="match status" value="1"/>
</dbReference>
<dbReference type="InterPro" id="IPR036631">
    <property type="entry name" value="MGMT_N_sf"/>
</dbReference>
<gene>
    <name evidence="12" type="ORF">RS694_05475</name>
</gene>
<evidence type="ECO:0000256" key="4">
    <source>
        <dbReference type="ARBA" id="ARBA00022603"/>
    </source>
</evidence>
<dbReference type="NCBIfam" id="TIGR00589">
    <property type="entry name" value="ogt"/>
    <property type="match status" value="1"/>
</dbReference>
<evidence type="ECO:0000313" key="13">
    <source>
        <dbReference type="Proteomes" id="UP000186110"/>
    </source>
</evidence>
<evidence type="ECO:0000256" key="5">
    <source>
        <dbReference type="ARBA" id="ARBA00022679"/>
    </source>
</evidence>
<dbReference type="AlphaFoldDB" id="A0A1P8K7Q3"/>
<keyword evidence="13" id="KW-1185">Reference proteome</keyword>
<feature type="domain" description="Methylated-DNA-[protein]-cysteine S-methyltransferase DNA binding" evidence="10">
    <location>
        <begin position="83"/>
        <end position="162"/>
    </location>
</feature>
<evidence type="ECO:0000259" key="11">
    <source>
        <dbReference type="Pfam" id="PF02870"/>
    </source>
</evidence>
<keyword evidence="3 9" id="KW-0963">Cytoplasm</keyword>
<dbReference type="FunFam" id="1.10.10.10:FF:000214">
    <property type="entry name" value="Methylated-DNA--protein-cysteine methyltransferase"/>
    <property type="match status" value="1"/>
</dbReference>
<comment type="catalytic activity">
    <reaction evidence="8 9">
        <text>a 6-O-methyl-2'-deoxyguanosine in DNA + L-cysteinyl-[protein] = S-methyl-L-cysteinyl-[protein] + a 2'-deoxyguanosine in DNA</text>
        <dbReference type="Rhea" id="RHEA:24000"/>
        <dbReference type="Rhea" id="RHEA-COMP:10131"/>
        <dbReference type="Rhea" id="RHEA-COMP:10132"/>
        <dbReference type="Rhea" id="RHEA-COMP:11367"/>
        <dbReference type="Rhea" id="RHEA-COMP:11368"/>
        <dbReference type="ChEBI" id="CHEBI:29950"/>
        <dbReference type="ChEBI" id="CHEBI:82612"/>
        <dbReference type="ChEBI" id="CHEBI:85445"/>
        <dbReference type="ChEBI" id="CHEBI:85448"/>
        <dbReference type="EC" id="2.1.1.63"/>
    </reaction>
</comment>
<evidence type="ECO:0000259" key="10">
    <source>
        <dbReference type="Pfam" id="PF01035"/>
    </source>
</evidence>
<dbReference type="eggNOG" id="COG0350">
    <property type="taxonomic scope" value="Bacteria"/>
</dbReference>
<dbReference type="PANTHER" id="PTHR10815">
    <property type="entry name" value="METHYLATED-DNA--PROTEIN-CYSTEINE METHYLTRANSFERASE"/>
    <property type="match status" value="1"/>
</dbReference>
<dbReference type="InterPro" id="IPR014048">
    <property type="entry name" value="MethylDNA_cys_MeTrfase_DNA-bd"/>
</dbReference>
<dbReference type="SUPFAM" id="SSF46767">
    <property type="entry name" value="Methylated DNA-protein cysteine methyltransferase, C-terminal domain"/>
    <property type="match status" value="1"/>
</dbReference>
<dbReference type="InterPro" id="IPR023546">
    <property type="entry name" value="MGMT"/>
</dbReference>
<feature type="active site" description="Nucleophile; methyl group acceptor" evidence="9">
    <location>
        <position position="134"/>
    </location>
</feature>
<dbReference type="Pfam" id="PF02870">
    <property type="entry name" value="Methyltransf_1N"/>
    <property type="match status" value="1"/>
</dbReference>
<feature type="domain" description="Methylguanine DNA methyltransferase ribonuclease-like" evidence="11">
    <location>
        <begin position="10"/>
        <end position="78"/>
    </location>
</feature>
<dbReference type="GO" id="GO:0003908">
    <property type="term" value="F:methylated-DNA-[protein]-cysteine S-methyltransferase activity"/>
    <property type="evidence" value="ECO:0007669"/>
    <property type="project" value="UniProtKB-UniRule"/>
</dbReference>
<evidence type="ECO:0000256" key="1">
    <source>
        <dbReference type="ARBA" id="ARBA00001286"/>
    </source>
</evidence>
<dbReference type="InterPro" id="IPR036217">
    <property type="entry name" value="MethylDNA_cys_MeTrfase_DNAb"/>
</dbReference>
<accession>A0A1P8K7Q3</accession>
<dbReference type="Gene3D" id="3.30.160.70">
    <property type="entry name" value="Methylated DNA-protein cysteine methyltransferase domain"/>
    <property type="match status" value="1"/>
</dbReference>
<dbReference type="GO" id="GO:0006307">
    <property type="term" value="P:DNA alkylation repair"/>
    <property type="evidence" value="ECO:0007669"/>
    <property type="project" value="UniProtKB-UniRule"/>
</dbReference>
<evidence type="ECO:0000313" key="12">
    <source>
        <dbReference type="EMBL" id="APW42037.1"/>
    </source>
</evidence>
<dbReference type="Pfam" id="PF01035">
    <property type="entry name" value="DNA_binding_1"/>
    <property type="match status" value="1"/>
</dbReference>